<feature type="compositionally biased region" description="Basic and acidic residues" evidence="1">
    <location>
        <begin position="119"/>
        <end position="150"/>
    </location>
</feature>
<keyword evidence="4" id="KW-1185">Reference proteome</keyword>
<accession>A0ABS4UBP8</accession>
<evidence type="ECO:0000313" key="3">
    <source>
        <dbReference type="EMBL" id="MBP2349079.1"/>
    </source>
</evidence>
<sequence length="447" mass="47906">MHEKMLQSPVFTRLGWGSGNDADSDREGDVRSREPREQAVDPEGRQDGGEPELADGSEPATRNGDAATPDTEIHDGSSSPEEQAGGDSASGSEETAGAGPETPVVADAPNQADEMAATPEDRTLDSEARDDPKSTEPRSDSELADQRSVDEADTVATAGADEEQRHRLDAAVDTESTVQGGRDAALPDGESLTTLPDEKTVAEGPKESETSLLASDADASAGVQGGGGGNSDATIPSVRRLIEVPPPHSESAPAMPSDTPDHSHTAHDGDHPQKVAELPGGPIKLSTSNRADRRALNKPAADSTIVVDEKFTYHTDEHRRVMSASATLTVVDLDHPRNNYAQRTLAGKLPGDHAGHLFARIFQGPGHKVNLTPMEGMRVNKTEFDTMEREWRQAIQQGKEVEVFVELDYPDEGPRPEYISVVYKIDGKSYTRDIKNTPMKRKDDSSA</sequence>
<feature type="domain" description="Type VII secretion system protein EssD-like" evidence="2">
    <location>
        <begin position="308"/>
        <end position="427"/>
    </location>
</feature>
<evidence type="ECO:0000259" key="2">
    <source>
        <dbReference type="Pfam" id="PF13930"/>
    </source>
</evidence>
<dbReference type="InterPro" id="IPR044927">
    <property type="entry name" value="Endonuclea_NS_2"/>
</dbReference>
<feature type="compositionally biased region" description="Low complexity" evidence="1">
    <location>
        <begin position="211"/>
        <end position="222"/>
    </location>
</feature>
<dbReference type="Proteomes" id="UP000755585">
    <property type="component" value="Unassembled WGS sequence"/>
</dbReference>
<feature type="compositionally biased region" description="Basic and acidic residues" evidence="1">
    <location>
        <begin position="196"/>
        <end position="209"/>
    </location>
</feature>
<dbReference type="Pfam" id="PF13930">
    <property type="entry name" value="Endonuclea_NS_2"/>
    <property type="match status" value="1"/>
</dbReference>
<feature type="compositionally biased region" description="Basic and acidic residues" evidence="1">
    <location>
        <begin position="259"/>
        <end position="274"/>
    </location>
</feature>
<dbReference type="EMBL" id="JAGINT010000001">
    <property type="protein sequence ID" value="MBP2349079.1"/>
    <property type="molecule type" value="Genomic_DNA"/>
</dbReference>
<evidence type="ECO:0000313" key="4">
    <source>
        <dbReference type="Proteomes" id="UP000755585"/>
    </source>
</evidence>
<comment type="caution">
    <text evidence="3">The sequence shown here is derived from an EMBL/GenBank/DDBJ whole genome shotgun (WGS) entry which is preliminary data.</text>
</comment>
<reference evidence="3 4" key="1">
    <citation type="submission" date="2021-03" db="EMBL/GenBank/DDBJ databases">
        <title>Sequencing the genomes of 1000 actinobacteria strains.</title>
        <authorList>
            <person name="Klenk H.-P."/>
        </authorList>
    </citation>
    <scope>NUCLEOTIDE SEQUENCE [LARGE SCALE GENOMIC DNA]</scope>
    <source>
        <strain evidence="3 4">DSM 18824</strain>
    </source>
</reference>
<protein>
    <recommendedName>
        <fullName evidence="2">Type VII secretion system protein EssD-like domain-containing protein</fullName>
    </recommendedName>
</protein>
<name>A0ABS4UBP8_9ACTN</name>
<dbReference type="RefSeq" id="WP_209692297.1">
    <property type="nucleotide sequence ID" value="NZ_BAAAVU010000028.1"/>
</dbReference>
<organism evidence="3 4">
    <name type="scientific">Kribbella aluminosa</name>
    <dbReference type="NCBI Taxonomy" id="416017"/>
    <lineage>
        <taxon>Bacteria</taxon>
        <taxon>Bacillati</taxon>
        <taxon>Actinomycetota</taxon>
        <taxon>Actinomycetes</taxon>
        <taxon>Propionibacteriales</taxon>
        <taxon>Kribbellaceae</taxon>
        <taxon>Kribbella</taxon>
    </lineage>
</organism>
<proteinExistence type="predicted"/>
<gene>
    <name evidence="3" type="ORF">JOF29_000162</name>
</gene>
<feature type="region of interest" description="Disordered" evidence="1">
    <location>
        <begin position="1"/>
        <end position="287"/>
    </location>
</feature>
<feature type="compositionally biased region" description="Basic and acidic residues" evidence="1">
    <location>
        <begin position="23"/>
        <end position="48"/>
    </location>
</feature>
<evidence type="ECO:0000256" key="1">
    <source>
        <dbReference type="SAM" id="MobiDB-lite"/>
    </source>
</evidence>